<dbReference type="Proteomes" id="UP000612956">
    <property type="component" value="Unassembled WGS sequence"/>
</dbReference>
<evidence type="ECO:0000256" key="1">
    <source>
        <dbReference type="SAM" id="MobiDB-lite"/>
    </source>
</evidence>
<reference evidence="2" key="1">
    <citation type="journal article" date="2014" name="Int. J. Syst. Evol. Microbiol.">
        <title>Complete genome sequence of Corynebacterium casei LMG S-19264T (=DSM 44701T), isolated from a smear-ripened cheese.</title>
        <authorList>
            <consortium name="US DOE Joint Genome Institute (JGI-PGF)"/>
            <person name="Walter F."/>
            <person name="Albersmeier A."/>
            <person name="Kalinowski J."/>
            <person name="Ruckert C."/>
        </authorList>
    </citation>
    <scope>NUCLEOTIDE SEQUENCE</scope>
    <source>
        <strain evidence="2">CGMCC 4.7278</strain>
    </source>
</reference>
<name>A0A917V5K8_9NOCA</name>
<feature type="region of interest" description="Disordered" evidence="1">
    <location>
        <begin position="298"/>
        <end position="480"/>
    </location>
</feature>
<feature type="compositionally biased region" description="Gly residues" evidence="1">
    <location>
        <begin position="382"/>
        <end position="392"/>
    </location>
</feature>
<gene>
    <name evidence="2" type="ORF">GCM10011591_09440</name>
</gene>
<evidence type="ECO:0000313" key="2">
    <source>
        <dbReference type="EMBL" id="GGK39928.1"/>
    </source>
</evidence>
<feature type="compositionally biased region" description="Basic and acidic residues" evidence="1">
    <location>
        <begin position="306"/>
        <end position="318"/>
    </location>
</feature>
<proteinExistence type="predicted"/>
<feature type="compositionally biased region" description="Basic and acidic residues" evidence="1">
    <location>
        <begin position="327"/>
        <end position="336"/>
    </location>
</feature>
<keyword evidence="3" id="KW-1185">Reference proteome</keyword>
<reference evidence="2" key="2">
    <citation type="submission" date="2020-09" db="EMBL/GenBank/DDBJ databases">
        <authorList>
            <person name="Sun Q."/>
            <person name="Zhou Y."/>
        </authorList>
    </citation>
    <scope>NUCLEOTIDE SEQUENCE</scope>
    <source>
        <strain evidence="2">CGMCC 4.7278</strain>
    </source>
</reference>
<feature type="compositionally biased region" description="Low complexity" evidence="1">
    <location>
        <begin position="411"/>
        <end position="432"/>
    </location>
</feature>
<accession>A0A917V5K8</accession>
<evidence type="ECO:0000313" key="3">
    <source>
        <dbReference type="Proteomes" id="UP000612956"/>
    </source>
</evidence>
<dbReference type="EMBL" id="BMMW01000001">
    <property type="protein sequence ID" value="GGK39928.1"/>
    <property type="molecule type" value="Genomic_DNA"/>
</dbReference>
<feature type="compositionally biased region" description="Gly residues" evidence="1">
    <location>
        <begin position="344"/>
        <end position="354"/>
    </location>
</feature>
<comment type="caution">
    <text evidence="2">The sequence shown here is derived from an EMBL/GenBank/DDBJ whole genome shotgun (WGS) entry which is preliminary data.</text>
</comment>
<protein>
    <recommendedName>
        <fullName evidence="4">VWA domain-containing protein</fullName>
    </recommendedName>
</protein>
<organism evidence="2 3">
    <name type="scientific">Nocardia camponoti</name>
    <dbReference type="NCBI Taxonomy" id="1616106"/>
    <lineage>
        <taxon>Bacteria</taxon>
        <taxon>Bacillati</taxon>
        <taxon>Actinomycetota</taxon>
        <taxon>Actinomycetes</taxon>
        <taxon>Mycobacteriales</taxon>
        <taxon>Nocardiaceae</taxon>
        <taxon>Nocardia</taxon>
    </lineage>
</organism>
<dbReference type="AlphaFoldDB" id="A0A917V5K8"/>
<sequence>MGYGNWDDTAYRAGQTYRARNGIDDFGYTARMRDQDYNTWHAHPSLDPFDVAYRESRDSAEHGNSLPVVVLFDVTGSMGRVPRIMQTKLAKLHGLLAARGYADDPQVCFGAIGDAESDRVPLQIGQFESDNRMDDQLREILLEGGGGGQKSESYELAAYFVARHMVTDAWEKRGKRGYLFLIGDELNKPRLTARHIRAVIGDHVDTDVSVESIYRVLAERWNVYFILPNESSYYLDPEIADHWSGLLGERFLKLEDPGAVCELIALAIGLGEQRVKLDEGLADLRDLGSVAEADAVEQALSGAEGRGPRRRAEGRGSRAGDGAGVADLRDLDDRRNGGAAVSRGDGGTSAGRRGGAARTGSGGDSHGGARVRGRAGTRDVAGGDGGRRGQGAGRSASSRGVDGAGGDAGSRGRSGSSAGRRGDAARAVSADGESGDGGAGVRRGVGRRDDARGRAEAAGRKAVRRLVAPDEVDGPDRRTR</sequence>
<feature type="compositionally biased region" description="Basic and acidic residues" evidence="1">
    <location>
        <begin position="446"/>
        <end position="459"/>
    </location>
</feature>
<evidence type="ECO:0008006" key="4">
    <source>
        <dbReference type="Google" id="ProtNLM"/>
    </source>
</evidence>